<dbReference type="PANTHER" id="PTHR37679">
    <property type="entry name" value="ARMADILLO-LIKE HELICAL DOMAIN-CONTAINING PROTEIN 2"/>
    <property type="match status" value="1"/>
</dbReference>
<dbReference type="Proteomes" id="UP000694923">
    <property type="component" value="Unplaced"/>
</dbReference>
<dbReference type="RefSeq" id="XP_008592505.1">
    <property type="nucleotide sequence ID" value="XM_008594283.1"/>
</dbReference>
<name>A0ABM0SI14_GALVR</name>
<dbReference type="InterPro" id="IPR016024">
    <property type="entry name" value="ARM-type_fold"/>
</dbReference>
<dbReference type="PANTHER" id="PTHR37679:SF1">
    <property type="entry name" value="ARMADILLO-LIKE HELICAL DOMAIN-CONTAINING PROTEIN 2"/>
    <property type="match status" value="1"/>
</dbReference>
<accession>A0ABM0SI14</accession>
<keyword evidence="1" id="KW-1185">Reference proteome</keyword>
<evidence type="ECO:0000313" key="2">
    <source>
        <dbReference type="RefSeq" id="XP_008592505.1"/>
    </source>
</evidence>
<gene>
    <name evidence="2" type="primary">LOC103610045</name>
</gene>
<evidence type="ECO:0000313" key="1">
    <source>
        <dbReference type="Proteomes" id="UP000694923"/>
    </source>
</evidence>
<reference evidence="2" key="1">
    <citation type="submission" date="2025-08" db="UniProtKB">
        <authorList>
            <consortium name="RefSeq"/>
        </authorList>
    </citation>
    <scope>IDENTIFICATION</scope>
</reference>
<protein>
    <submittedName>
        <fullName evidence="2">Uncharacterized protein C6orf229 homolog</fullName>
    </submittedName>
</protein>
<dbReference type="Gene3D" id="1.25.10.10">
    <property type="entry name" value="Leucine-rich Repeat Variant"/>
    <property type="match status" value="1"/>
</dbReference>
<dbReference type="InterPro" id="IPR011989">
    <property type="entry name" value="ARM-like"/>
</dbReference>
<sequence>MAKSQSFCMQIWVQIYEYFVGLGQHLQDFWNASIKSYFAKKKEEPQVPSAESIFHKEKIMVLGQMLQDESLPLEERAQAAQKIGLLAFTGGPTAGKFATEYMKEVAYLLQDHEMAPEIKILLLQSIACWCYLNPVSQKKAKHLRLVPILICFLKSKLESTIKNEINSDLLVKFWTCYALSVMTCNNVSFVKELKDHTILKYHLQVLASENWSGWPENFAEVLYFLIGFHRN</sequence>
<dbReference type="InterPro" id="IPR040268">
    <property type="entry name" value="ARMH2"/>
</dbReference>
<organism evidence="1 2">
    <name type="scientific">Galeopterus variegatus</name>
    <name type="common">Malayan flying lemur</name>
    <name type="synonym">Cynocephalus variegatus</name>
    <dbReference type="NCBI Taxonomy" id="482537"/>
    <lineage>
        <taxon>Eukaryota</taxon>
        <taxon>Metazoa</taxon>
        <taxon>Chordata</taxon>
        <taxon>Craniata</taxon>
        <taxon>Vertebrata</taxon>
        <taxon>Euteleostomi</taxon>
        <taxon>Mammalia</taxon>
        <taxon>Eutheria</taxon>
        <taxon>Euarchontoglires</taxon>
        <taxon>Dermoptera</taxon>
        <taxon>Cynocephalidae</taxon>
        <taxon>Galeopterus</taxon>
    </lineage>
</organism>
<dbReference type="Pfam" id="PF17822">
    <property type="entry name" value="ARMH2"/>
    <property type="match status" value="1"/>
</dbReference>
<dbReference type="GeneID" id="103610045"/>
<proteinExistence type="predicted"/>
<dbReference type="SUPFAM" id="SSF48371">
    <property type="entry name" value="ARM repeat"/>
    <property type="match status" value="1"/>
</dbReference>